<sequence length="253" mass="27802">MSAPISEQDLHGYADDRLDAPRRAEVEAWLDAHPERREQVEAWRRQSGRLHGAYDAVLEMPVPARLMPAANAPRWPDVKRLAAVAWLLVGGLAGYLMHGATASSPSDRAVAASLPRMAAVAHAVYAPEVRHPVEVGADQEAHLSAWLSKRLGAPLKPPRLDAAGFHLVGGRLLPGDTGEVAQFMYEDEKRQRLTLYVQPGTAGAEPASFRYANENGIDVFYWIDGGFGYALSGKTGRDEMLRLTTLVYRQLNR</sequence>
<keyword evidence="2" id="KW-1185">Reference proteome</keyword>
<keyword evidence="1" id="KW-0812">Transmembrane</keyword>
<name>A0A239F0B9_9BURK</name>
<evidence type="ECO:0000313" key="2">
    <source>
        <dbReference type="Proteomes" id="UP000198284"/>
    </source>
</evidence>
<accession>A0A239F0B9</accession>
<dbReference type="OrthoDB" id="9152892at2"/>
<organism evidence="1 2">
    <name type="scientific">Noviherbaspirillum humi</name>
    <dbReference type="NCBI Taxonomy" id="1688639"/>
    <lineage>
        <taxon>Bacteria</taxon>
        <taxon>Pseudomonadati</taxon>
        <taxon>Pseudomonadota</taxon>
        <taxon>Betaproteobacteria</taxon>
        <taxon>Burkholderiales</taxon>
        <taxon>Oxalobacteraceae</taxon>
        <taxon>Noviherbaspirillum</taxon>
    </lineage>
</organism>
<evidence type="ECO:0000313" key="1">
    <source>
        <dbReference type="EMBL" id="SNS49602.1"/>
    </source>
</evidence>
<keyword evidence="1" id="KW-0472">Membrane</keyword>
<dbReference type="RefSeq" id="WP_089398592.1">
    <property type="nucleotide sequence ID" value="NZ_FZOT01000003.1"/>
</dbReference>
<protein>
    <submittedName>
        <fullName evidence="1">Transmembrane transcriptional regulator (Anti-sigma factor RsiW)</fullName>
    </submittedName>
</protein>
<proteinExistence type="predicted"/>
<gene>
    <name evidence="1" type="ORF">SAMN06265795_10379</name>
</gene>
<reference evidence="1 2" key="1">
    <citation type="submission" date="2017-06" db="EMBL/GenBank/DDBJ databases">
        <authorList>
            <person name="Kim H.J."/>
            <person name="Triplett B.A."/>
        </authorList>
    </citation>
    <scope>NUCLEOTIDE SEQUENCE [LARGE SCALE GENOMIC DNA]</scope>
    <source>
        <strain evidence="1 2">U15</strain>
    </source>
</reference>
<dbReference type="AlphaFoldDB" id="A0A239F0B9"/>
<dbReference type="EMBL" id="FZOT01000003">
    <property type="protein sequence ID" value="SNS49602.1"/>
    <property type="molecule type" value="Genomic_DNA"/>
</dbReference>
<dbReference type="Proteomes" id="UP000198284">
    <property type="component" value="Unassembled WGS sequence"/>
</dbReference>